<keyword evidence="2" id="KW-0238">DNA-binding</keyword>
<dbReference type="CDD" id="cd06170">
    <property type="entry name" value="LuxR_C_like"/>
    <property type="match status" value="1"/>
</dbReference>
<proteinExistence type="predicted"/>
<feature type="domain" description="HTH luxR-type" evidence="4">
    <location>
        <begin position="109"/>
        <end position="174"/>
    </location>
</feature>
<keyword evidence="6" id="KW-1185">Reference proteome</keyword>
<keyword evidence="1" id="KW-0805">Transcription regulation</keyword>
<dbReference type="PANTHER" id="PTHR44688:SF16">
    <property type="entry name" value="DNA-BINDING TRANSCRIPTIONAL ACTIVATOR DEVR_DOSR"/>
    <property type="match status" value="1"/>
</dbReference>
<dbReference type="EMBL" id="JABWGN010000009">
    <property type="protein sequence ID" value="NUW34547.1"/>
    <property type="molecule type" value="Genomic_DNA"/>
</dbReference>
<organism evidence="5 6">
    <name type="scientific">Nonomuraea montanisoli</name>
    <dbReference type="NCBI Taxonomy" id="2741721"/>
    <lineage>
        <taxon>Bacteria</taxon>
        <taxon>Bacillati</taxon>
        <taxon>Actinomycetota</taxon>
        <taxon>Actinomycetes</taxon>
        <taxon>Streptosporangiales</taxon>
        <taxon>Streptosporangiaceae</taxon>
        <taxon>Nonomuraea</taxon>
    </lineage>
</organism>
<dbReference type="GO" id="GO:0006355">
    <property type="term" value="P:regulation of DNA-templated transcription"/>
    <property type="evidence" value="ECO:0007669"/>
    <property type="project" value="InterPro"/>
</dbReference>
<reference evidence="5 6" key="1">
    <citation type="submission" date="2020-06" db="EMBL/GenBank/DDBJ databases">
        <title>Nonomuraea sp. SMC257, a novel actinomycete isolated from soil.</title>
        <authorList>
            <person name="Chanama M."/>
        </authorList>
    </citation>
    <scope>NUCLEOTIDE SEQUENCE [LARGE SCALE GENOMIC DNA]</scope>
    <source>
        <strain evidence="5 6">SMC257</strain>
    </source>
</reference>
<evidence type="ECO:0000256" key="3">
    <source>
        <dbReference type="ARBA" id="ARBA00023163"/>
    </source>
</evidence>
<keyword evidence="3" id="KW-0804">Transcription</keyword>
<sequence>MLSIVASAGMRVVGAETTLTDRHHREAELFMVDADIAGPAEVADFLRSANAIGPSVLLMDVDSPLARSTACVNGSILIDRRSPIGTLLDEMDRIRRGEIVPTSVCNGTTETPVPRLSQRERQVLQEISLGRTNGQIARRLSISTYTVDTYLKRIRGKLQLGNKADLTRAAMTLCGDIG</sequence>
<dbReference type="AlphaFoldDB" id="A0A7Y6M4Q3"/>
<evidence type="ECO:0000256" key="1">
    <source>
        <dbReference type="ARBA" id="ARBA00023015"/>
    </source>
</evidence>
<dbReference type="SMART" id="SM00421">
    <property type="entry name" value="HTH_LUXR"/>
    <property type="match status" value="1"/>
</dbReference>
<dbReference type="PROSITE" id="PS50043">
    <property type="entry name" value="HTH_LUXR_2"/>
    <property type="match status" value="1"/>
</dbReference>
<evidence type="ECO:0000313" key="5">
    <source>
        <dbReference type="EMBL" id="NUW34547.1"/>
    </source>
</evidence>
<dbReference type="PANTHER" id="PTHR44688">
    <property type="entry name" value="DNA-BINDING TRANSCRIPTIONAL ACTIVATOR DEVR_DOSR"/>
    <property type="match status" value="1"/>
</dbReference>
<protein>
    <submittedName>
        <fullName evidence="5">Helix-turn-helix transcriptional regulator</fullName>
    </submittedName>
</protein>
<dbReference type="SUPFAM" id="SSF46894">
    <property type="entry name" value="C-terminal effector domain of the bipartite response regulators"/>
    <property type="match status" value="1"/>
</dbReference>
<dbReference type="GO" id="GO:0003677">
    <property type="term" value="F:DNA binding"/>
    <property type="evidence" value="ECO:0007669"/>
    <property type="project" value="UniProtKB-KW"/>
</dbReference>
<dbReference type="Pfam" id="PF00196">
    <property type="entry name" value="GerE"/>
    <property type="match status" value="1"/>
</dbReference>
<evidence type="ECO:0000256" key="2">
    <source>
        <dbReference type="ARBA" id="ARBA00023125"/>
    </source>
</evidence>
<accession>A0A7Y6M4Q3</accession>
<dbReference type="InterPro" id="IPR000792">
    <property type="entry name" value="Tscrpt_reg_LuxR_C"/>
</dbReference>
<gene>
    <name evidence="5" type="ORF">HTZ77_24355</name>
</gene>
<dbReference type="PRINTS" id="PR00038">
    <property type="entry name" value="HTHLUXR"/>
</dbReference>
<dbReference type="PROSITE" id="PS00622">
    <property type="entry name" value="HTH_LUXR_1"/>
    <property type="match status" value="1"/>
</dbReference>
<dbReference type="Proteomes" id="UP000586042">
    <property type="component" value="Unassembled WGS sequence"/>
</dbReference>
<dbReference type="InterPro" id="IPR036388">
    <property type="entry name" value="WH-like_DNA-bd_sf"/>
</dbReference>
<dbReference type="Gene3D" id="1.10.10.10">
    <property type="entry name" value="Winged helix-like DNA-binding domain superfamily/Winged helix DNA-binding domain"/>
    <property type="match status" value="1"/>
</dbReference>
<name>A0A7Y6M4Q3_9ACTN</name>
<evidence type="ECO:0000259" key="4">
    <source>
        <dbReference type="PROSITE" id="PS50043"/>
    </source>
</evidence>
<dbReference type="InterPro" id="IPR016032">
    <property type="entry name" value="Sig_transdc_resp-reg_C-effctor"/>
</dbReference>
<comment type="caution">
    <text evidence="5">The sequence shown here is derived from an EMBL/GenBank/DDBJ whole genome shotgun (WGS) entry which is preliminary data.</text>
</comment>
<evidence type="ECO:0000313" key="6">
    <source>
        <dbReference type="Proteomes" id="UP000586042"/>
    </source>
</evidence>
<dbReference type="RefSeq" id="WP_175591987.1">
    <property type="nucleotide sequence ID" value="NZ_JABWGN010000009.1"/>
</dbReference>